<dbReference type="Proteomes" id="UP000198984">
    <property type="component" value="Unassembled WGS sequence"/>
</dbReference>
<evidence type="ECO:0000313" key="2">
    <source>
        <dbReference type="EMBL" id="SEM47795.1"/>
    </source>
</evidence>
<dbReference type="EMBL" id="FOBB01000004">
    <property type="protein sequence ID" value="SEM47795.1"/>
    <property type="molecule type" value="Genomic_DNA"/>
</dbReference>
<dbReference type="RefSeq" id="WP_089915662.1">
    <property type="nucleotide sequence ID" value="NZ_FOBB01000004.1"/>
</dbReference>
<feature type="chain" id="PRO_5011525460" description="Glycosyl hydrolases family 2, sugar binding domain" evidence="1">
    <location>
        <begin position="21"/>
        <end position="918"/>
    </location>
</feature>
<sequence>MKKTGLLTACLLSCCYLVMGQGLQWPPIQKETRPWTRWWWLGNAVDTPGLAYSLQAMQQAGIGGVEITPIYGTRGFENKFIDFLSPHWMQMLGYTIHESSRLGMTVDMNTGTGWPFGGPGIPLEDAAGKVYFKEYTLQAGQSLKEPIKAAIKEKQPPAPLQALMAYGAQGQRLNLTAKVNAAGILQWTAPAGSWQLIALFNGKTGQKVKRASPGGEGWVMDHFSKRVVTEYLQGFSRAFEKTKAPVPHTFFNDSYEVFGADWSADLLQEFAQRRGYRLEDYLPAFLGHGDPDTVRRVVNDYRVTMSDMLLENFTHNWVSWAHKMGSTTRNQAHGSPANLLDLYAAVDVPECESFGTTHFNIPGLHIDTNEIRHTESNPLMLRFAASAAHVTGKKYVSAETFTWLTEHFKTPLSQCRPELDNLLLSGINHVLFHGTPYSPKGAPWPGWLFYASVEFSPYNTFWRYMPAFTGYITRTQSFLQDGEADNDILLYWPVYDVWQSPMSDRYYQFVIGKTSEWMKPFPFYDVATTLVDKGYNVDFISDRQLQQTKVANGQIQTTGNHYRTIVVPACEYMPLATLQQLSKLAKAGAVIIFLDHLPKDVPGLAHLKEGRQAFTQLKQSLNNKVTTTAALEKQLPATRETMVDSGLRFTRRRHASGHYYMIANQQAGDFDGWVTLGTAAASAAWFDAYTGNSGLAQLRQQQGKAAVHVQLKAGESLILKTSNAAHPLQGPAWAYWQPAGKAQPLAGKWELAFTDTTPAIAKTFTLDSLYSWTQLPDSAAKTYAGAARYRISFDKPTVIADDWLLELGDVRESAHITVNGRPLDTLWALPFSTRIGKYLQPGKNVLEVEVINLPANRIADYDRKGKEWRIFYEINFVNVFYQPFSAANWAPAPSGLLGPVRLVPLKKNSPLNTGQPLY</sequence>
<gene>
    <name evidence="2" type="ORF">SAMN04488505_104508</name>
</gene>
<keyword evidence="1" id="KW-0732">Signal</keyword>
<dbReference type="InterPro" id="IPR053161">
    <property type="entry name" value="Ulvan_degrading_GH"/>
</dbReference>
<dbReference type="Pfam" id="PF17132">
    <property type="entry name" value="Glyco_hydro_106"/>
    <property type="match status" value="2"/>
</dbReference>
<dbReference type="NCBIfam" id="NF045579">
    <property type="entry name" value="rhamnoside_JR"/>
    <property type="match status" value="1"/>
</dbReference>
<organism evidence="2 3">
    <name type="scientific">Chitinophaga rupis</name>
    <dbReference type="NCBI Taxonomy" id="573321"/>
    <lineage>
        <taxon>Bacteria</taxon>
        <taxon>Pseudomonadati</taxon>
        <taxon>Bacteroidota</taxon>
        <taxon>Chitinophagia</taxon>
        <taxon>Chitinophagales</taxon>
        <taxon>Chitinophagaceae</taxon>
        <taxon>Chitinophaga</taxon>
    </lineage>
</organism>
<reference evidence="2 3" key="1">
    <citation type="submission" date="2016-10" db="EMBL/GenBank/DDBJ databases">
        <authorList>
            <person name="de Groot N.N."/>
        </authorList>
    </citation>
    <scope>NUCLEOTIDE SEQUENCE [LARGE SCALE GENOMIC DNA]</scope>
    <source>
        <strain evidence="2 3">DSM 21039</strain>
    </source>
</reference>
<evidence type="ECO:0000256" key="1">
    <source>
        <dbReference type="SAM" id="SignalP"/>
    </source>
</evidence>
<evidence type="ECO:0000313" key="3">
    <source>
        <dbReference type="Proteomes" id="UP000198984"/>
    </source>
</evidence>
<dbReference type="OrthoDB" id="9761519at2"/>
<dbReference type="SUPFAM" id="SSF49785">
    <property type="entry name" value="Galactose-binding domain-like"/>
    <property type="match status" value="1"/>
</dbReference>
<dbReference type="Gene3D" id="2.60.120.260">
    <property type="entry name" value="Galactose-binding domain-like"/>
    <property type="match status" value="1"/>
</dbReference>
<dbReference type="PANTHER" id="PTHR36848">
    <property type="entry name" value="DNA-BINDING PROTEIN (PUTATIVE SECRETED PROTEIN)-RELATED"/>
    <property type="match status" value="1"/>
</dbReference>
<dbReference type="AlphaFoldDB" id="A0A1H7YP99"/>
<keyword evidence="3" id="KW-1185">Reference proteome</keyword>
<feature type="signal peptide" evidence="1">
    <location>
        <begin position="1"/>
        <end position="20"/>
    </location>
</feature>
<accession>A0A1H7YP99</accession>
<name>A0A1H7YP99_9BACT</name>
<evidence type="ECO:0008006" key="4">
    <source>
        <dbReference type="Google" id="ProtNLM"/>
    </source>
</evidence>
<proteinExistence type="predicted"/>
<dbReference type="STRING" id="573321.SAMN04488505_104508"/>
<dbReference type="InterPro" id="IPR008979">
    <property type="entry name" value="Galactose-bd-like_sf"/>
</dbReference>
<protein>
    <recommendedName>
        <fullName evidence="4">Glycosyl hydrolases family 2, sugar binding domain</fullName>
    </recommendedName>
</protein>
<dbReference type="PANTHER" id="PTHR36848:SF2">
    <property type="entry name" value="SECRETED PROTEIN"/>
    <property type="match status" value="1"/>
</dbReference>